<evidence type="ECO:0000256" key="3">
    <source>
        <dbReference type="ARBA" id="ARBA00010008"/>
    </source>
</evidence>
<evidence type="ECO:0000256" key="12">
    <source>
        <dbReference type="RuleBase" id="RU003693"/>
    </source>
</evidence>
<evidence type="ECO:0000256" key="6">
    <source>
        <dbReference type="ARBA" id="ARBA00022679"/>
    </source>
</evidence>
<evidence type="ECO:0000256" key="4">
    <source>
        <dbReference type="ARBA" id="ARBA00011738"/>
    </source>
</evidence>
<keyword evidence="6" id="KW-0808">Transferase</keyword>
<dbReference type="AlphaFoldDB" id="A0A2M9Z9D9"/>
<accession>A0A2M9Z9D9</accession>
<dbReference type="SUPFAM" id="SSF53383">
    <property type="entry name" value="PLP-dependent transferases"/>
    <property type="match status" value="1"/>
</dbReference>
<keyword evidence="7" id="KW-0093">Biotin biosynthesis</keyword>
<comment type="caution">
    <text evidence="14">The sequence shown here is derived from an EMBL/GenBank/DDBJ whole genome shotgun (WGS) entry which is preliminary data.</text>
</comment>
<feature type="domain" description="Aminotransferase class I/classII large" evidence="13">
    <location>
        <begin position="35"/>
        <end position="374"/>
    </location>
</feature>
<dbReference type="Pfam" id="PF00155">
    <property type="entry name" value="Aminotran_1_2"/>
    <property type="match status" value="1"/>
</dbReference>
<comment type="catalytic activity">
    <reaction evidence="11">
        <text>6-carboxyhexanoyl-[ACP] + L-alanine + H(+) = (8S)-8-amino-7-oxononanoate + holo-[ACP] + CO2</text>
        <dbReference type="Rhea" id="RHEA:42288"/>
        <dbReference type="Rhea" id="RHEA-COMP:9685"/>
        <dbReference type="Rhea" id="RHEA-COMP:9955"/>
        <dbReference type="ChEBI" id="CHEBI:15378"/>
        <dbReference type="ChEBI" id="CHEBI:16526"/>
        <dbReference type="ChEBI" id="CHEBI:57972"/>
        <dbReference type="ChEBI" id="CHEBI:64479"/>
        <dbReference type="ChEBI" id="CHEBI:78846"/>
        <dbReference type="ChEBI" id="CHEBI:149468"/>
        <dbReference type="EC" id="2.3.1.47"/>
    </reaction>
</comment>
<dbReference type="InterPro" id="IPR015422">
    <property type="entry name" value="PyrdxlP-dep_Trfase_small"/>
</dbReference>
<dbReference type="InterPro" id="IPR050087">
    <property type="entry name" value="AON_synthase_class-II"/>
</dbReference>
<gene>
    <name evidence="14" type="ORF">CH371_14040</name>
</gene>
<comment type="subunit">
    <text evidence="4">Homodimer.</text>
</comment>
<dbReference type="Gene3D" id="3.40.640.10">
    <property type="entry name" value="Type I PLP-dependent aspartate aminotransferase-like (Major domain)"/>
    <property type="match status" value="1"/>
</dbReference>
<dbReference type="PANTHER" id="PTHR13693">
    <property type="entry name" value="CLASS II AMINOTRANSFERASE/8-AMINO-7-OXONONANOATE SYNTHASE"/>
    <property type="match status" value="1"/>
</dbReference>
<dbReference type="PROSITE" id="PS00599">
    <property type="entry name" value="AA_TRANSFER_CLASS_2"/>
    <property type="match status" value="1"/>
</dbReference>
<comment type="pathway">
    <text evidence="2">Cofactor biosynthesis; biotin biosynthesis.</text>
</comment>
<dbReference type="Proteomes" id="UP000231912">
    <property type="component" value="Unassembled WGS sequence"/>
</dbReference>
<name>A0A2M9Z9D9_9LEPT</name>
<dbReference type="EC" id="2.3.1.47" evidence="5"/>
<dbReference type="PANTHER" id="PTHR13693:SF100">
    <property type="entry name" value="8-AMINO-7-OXONONANOATE SYNTHASE"/>
    <property type="match status" value="1"/>
</dbReference>
<comment type="cofactor">
    <cofactor evidence="1 12">
        <name>pyridoxal 5'-phosphate</name>
        <dbReference type="ChEBI" id="CHEBI:597326"/>
    </cofactor>
</comment>
<evidence type="ECO:0000256" key="9">
    <source>
        <dbReference type="ARBA" id="ARBA00032610"/>
    </source>
</evidence>
<evidence type="ECO:0000256" key="2">
    <source>
        <dbReference type="ARBA" id="ARBA00004746"/>
    </source>
</evidence>
<evidence type="ECO:0000256" key="10">
    <source>
        <dbReference type="ARBA" id="ARBA00033381"/>
    </source>
</evidence>
<organism evidence="14 15">
    <name type="scientific">Leptospira wolffii</name>
    <dbReference type="NCBI Taxonomy" id="409998"/>
    <lineage>
        <taxon>Bacteria</taxon>
        <taxon>Pseudomonadati</taxon>
        <taxon>Spirochaetota</taxon>
        <taxon>Spirochaetia</taxon>
        <taxon>Leptospirales</taxon>
        <taxon>Leptospiraceae</taxon>
        <taxon>Leptospira</taxon>
    </lineage>
</organism>
<dbReference type="GO" id="GO:0009102">
    <property type="term" value="P:biotin biosynthetic process"/>
    <property type="evidence" value="ECO:0007669"/>
    <property type="project" value="UniProtKB-KW"/>
</dbReference>
<dbReference type="Gene3D" id="3.90.1150.10">
    <property type="entry name" value="Aspartate Aminotransferase, domain 1"/>
    <property type="match status" value="1"/>
</dbReference>
<protein>
    <recommendedName>
        <fullName evidence="5">8-amino-7-oxononanoate synthase</fullName>
        <ecNumber evidence="5">2.3.1.47</ecNumber>
    </recommendedName>
    <alternativeName>
        <fullName evidence="9">7-keto-8-amino-pelargonic acid synthase</fullName>
    </alternativeName>
    <alternativeName>
        <fullName evidence="10">8-amino-7-ketopelargonate synthase</fullName>
    </alternativeName>
</protein>
<dbReference type="EMBL" id="NPDT01000006">
    <property type="protein sequence ID" value="PJZ65049.1"/>
    <property type="molecule type" value="Genomic_DNA"/>
</dbReference>
<evidence type="ECO:0000256" key="5">
    <source>
        <dbReference type="ARBA" id="ARBA00013187"/>
    </source>
</evidence>
<dbReference type="GO" id="GO:0030170">
    <property type="term" value="F:pyridoxal phosphate binding"/>
    <property type="evidence" value="ECO:0007669"/>
    <property type="project" value="InterPro"/>
</dbReference>
<evidence type="ECO:0000256" key="8">
    <source>
        <dbReference type="ARBA" id="ARBA00022898"/>
    </source>
</evidence>
<evidence type="ECO:0000313" key="14">
    <source>
        <dbReference type="EMBL" id="PJZ65049.1"/>
    </source>
</evidence>
<proteinExistence type="inferred from homology"/>
<dbReference type="RefSeq" id="WP_100759466.1">
    <property type="nucleotide sequence ID" value="NZ_NPDT01000006.1"/>
</dbReference>
<evidence type="ECO:0000256" key="11">
    <source>
        <dbReference type="ARBA" id="ARBA00047715"/>
    </source>
</evidence>
<evidence type="ECO:0000313" key="15">
    <source>
        <dbReference type="Proteomes" id="UP000231912"/>
    </source>
</evidence>
<dbReference type="InterPro" id="IPR015421">
    <property type="entry name" value="PyrdxlP-dep_Trfase_major"/>
</dbReference>
<dbReference type="InterPro" id="IPR004839">
    <property type="entry name" value="Aminotransferase_I/II_large"/>
</dbReference>
<evidence type="ECO:0000259" key="13">
    <source>
        <dbReference type="Pfam" id="PF00155"/>
    </source>
</evidence>
<dbReference type="GO" id="GO:0008710">
    <property type="term" value="F:8-amino-7-oxononanoate synthase activity"/>
    <property type="evidence" value="ECO:0007669"/>
    <property type="project" value="UniProtKB-EC"/>
</dbReference>
<evidence type="ECO:0000256" key="7">
    <source>
        <dbReference type="ARBA" id="ARBA00022756"/>
    </source>
</evidence>
<sequence>MQEAKSKALPFYKELPEFFARLESKNRIRKLEPPKVADFCSNDYLGLANHPELIQALKEGLDLYGAGSTASRLVRGHRKVFDELESSFSEWVGSESSLFFSNGYAANVGVISCVADPSYMIFCDRKNHASLMDGVRLSGAQKVYYRHCDLDHLEELLKKHSGHKNKMIVTESIFSMDGDRSDIRGLLSLRDKYGCLLFLDEAHAIGVFGERGEGLVPSVLGKDSENVDFRMATLGKALGLEGALVACSSDVKKYLYHSARTFVFSTAPLPAIAHAGLFSIRLASSMNRERTKIQELSELLRTNLNRSGWNTGNSSSQIIPILQDSEEKALQLANRLEEEGFQAKAIRPPTVDISRLRISIHSKISKEEVLRFLELVAEN</sequence>
<comment type="similarity">
    <text evidence="3">Belongs to the class-II pyridoxal-phosphate-dependent aminotransferase family. BioF subfamily.</text>
</comment>
<dbReference type="InterPro" id="IPR001917">
    <property type="entry name" value="Aminotrans_II_pyridoxalP_BS"/>
</dbReference>
<evidence type="ECO:0000256" key="1">
    <source>
        <dbReference type="ARBA" id="ARBA00001933"/>
    </source>
</evidence>
<dbReference type="InterPro" id="IPR015424">
    <property type="entry name" value="PyrdxlP-dep_Trfase"/>
</dbReference>
<reference evidence="14 15" key="1">
    <citation type="submission" date="2017-07" db="EMBL/GenBank/DDBJ databases">
        <title>Leptospira spp. isolated from tropical soils.</title>
        <authorList>
            <person name="Thibeaux R."/>
            <person name="Iraola G."/>
            <person name="Ferres I."/>
            <person name="Bierque E."/>
            <person name="Girault D."/>
            <person name="Soupe-Gilbert M.-E."/>
            <person name="Picardeau M."/>
            <person name="Goarant C."/>
        </authorList>
    </citation>
    <scope>NUCLEOTIDE SEQUENCE [LARGE SCALE GENOMIC DNA]</scope>
    <source>
        <strain evidence="14 15">FH2-C-A2</strain>
    </source>
</reference>
<keyword evidence="8 12" id="KW-0663">Pyridoxal phosphate</keyword>